<sequence length="35" mass="3707">MFEMCLNTPFPIGTDLCDCALTSSGLNTAPSEETP</sequence>
<accession>A0A1D3K7M7</accession>
<dbReference type="AlphaFoldDB" id="A0A1D3K7M7"/>
<proteinExistence type="predicted"/>
<protein>
    <submittedName>
        <fullName evidence="1">Uncharacterized protein</fullName>
    </submittedName>
</protein>
<name>A0A1D3K7M7_PSEVE</name>
<dbReference type="EMBL" id="LT599584">
    <property type="protein sequence ID" value="SBW84353.1"/>
    <property type="molecule type" value="Genomic_DNA"/>
</dbReference>
<organism evidence="1 2">
    <name type="scientific">Pseudomonas veronii 1YdBTEX2</name>
    <dbReference type="NCBI Taxonomy" id="1295141"/>
    <lineage>
        <taxon>Bacteria</taxon>
        <taxon>Pseudomonadati</taxon>
        <taxon>Pseudomonadota</taxon>
        <taxon>Gammaproteobacteria</taxon>
        <taxon>Pseudomonadales</taxon>
        <taxon>Pseudomonadaceae</taxon>
        <taxon>Pseudomonas</taxon>
    </lineage>
</organism>
<evidence type="ECO:0000313" key="2">
    <source>
        <dbReference type="Proteomes" id="UP000245431"/>
    </source>
</evidence>
<dbReference type="Proteomes" id="UP000245431">
    <property type="component" value="Chromosome PVE_r2"/>
</dbReference>
<reference evidence="2" key="1">
    <citation type="submission" date="2016-07" db="EMBL/GenBank/DDBJ databases">
        <authorList>
            <person name="Florea S."/>
            <person name="Webb J.S."/>
            <person name="Jaromczyk J."/>
            <person name="Schardl C.L."/>
        </authorList>
    </citation>
    <scope>NUCLEOTIDE SEQUENCE [LARGE SCALE GENOMIC DNA]</scope>
    <source>
        <strain evidence="2">1YdBTEX2</strain>
    </source>
</reference>
<evidence type="ECO:0000313" key="1">
    <source>
        <dbReference type="EMBL" id="SBW84353.1"/>
    </source>
</evidence>
<gene>
    <name evidence="1" type="ORF">PVE_R2G0324</name>
</gene>